<evidence type="ECO:0000313" key="4">
    <source>
        <dbReference type="Proteomes" id="UP001516620"/>
    </source>
</evidence>
<organism evidence="3 4">
    <name type="scientific">Paenibacillus rhizolycopersici</name>
    <dbReference type="NCBI Taxonomy" id="2780073"/>
    <lineage>
        <taxon>Bacteria</taxon>
        <taxon>Bacillati</taxon>
        <taxon>Bacillota</taxon>
        <taxon>Bacilli</taxon>
        <taxon>Bacillales</taxon>
        <taxon>Paenibacillaceae</taxon>
        <taxon>Paenibacillus</taxon>
    </lineage>
</organism>
<feature type="domain" description="DUF4367" evidence="2">
    <location>
        <begin position="209"/>
        <end position="316"/>
    </location>
</feature>
<feature type="transmembrane region" description="Helical" evidence="1">
    <location>
        <begin position="77"/>
        <end position="95"/>
    </location>
</feature>
<evidence type="ECO:0000256" key="1">
    <source>
        <dbReference type="SAM" id="Phobius"/>
    </source>
</evidence>
<keyword evidence="4" id="KW-1185">Reference proteome</keyword>
<keyword evidence="1" id="KW-0472">Membrane</keyword>
<proteinExistence type="predicted"/>
<evidence type="ECO:0000259" key="2">
    <source>
        <dbReference type="Pfam" id="PF14285"/>
    </source>
</evidence>
<dbReference type="Pfam" id="PF14285">
    <property type="entry name" value="DUF4367"/>
    <property type="match status" value="1"/>
</dbReference>
<keyword evidence="1" id="KW-0812">Transmembrane</keyword>
<protein>
    <submittedName>
        <fullName evidence="3">DUF4367 domain-containing protein</fullName>
    </submittedName>
</protein>
<dbReference type="Proteomes" id="UP001516620">
    <property type="component" value="Unassembled WGS sequence"/>
</dbReference>
<dbReference type="InterPro" id="IPR025377">
    <property type="entry name" value="DUF4367"/>
</dbReference>
<sequence>MDNQEQYRRFEAEVDALLEGREDPVSQTGEYAELVAFGGALAAAELGAGIHKEAVKKRITNPTSARGAVRGFTGRKLAGAVAVAAALILVIGIGFTPSSFASGLLDRIISTVTLGHITVYQVESPSEEALIPLPEALQGKVFTKDGKPVFEMNSHIGTLYTADGEEIAGFDNEEIVTKAQAEAEVKEGILTLSDPEALSQHTAFQVKMPAFLPEGYAFKRAEQYLDEQGTASPKYISLYFAEASNGNEIYIQQRLADEETAYASSTEGAVKKTKIGGADAIIVNGNSIAWEADGVMFDLIAKGLDESELIRIAESLK</sequence>
<dbReference type="RefSeq" id="WP_193416732.1">
    <property type="nucleotide sequence ID" value="NZ_JADCNN020000002.1"/>
</dbReference>
<comment type="caution">
    <text evidence="3">The sequence shown here is derived from an EMBL/GenBank/DDBJ whole genome shotgun (WGS) entry which is preliminary data.</text>
</comment>
<evidence type="ECO:0000313" key="3">
    <source>
        <dbReference type="EMBL" id="MBM6994622.1"/>
    </source>
</evidence>
<gene>
    <name evidence="3" type="ORF">IM700_002975</name>
</gene>
<name>A0ABS2H035_9BACL</name>
<dbReference type="EMBL" id="JADCNN020000002">
    <property type="protein sequence ID" value="MBM6994622.1"/>
    <property type="molecule type" value="Genomic_DNA"/>
</dbReference>
<accession>A0ABS2H035</accession>
<keyword evidence="1" id="KW-1133">Transmembrane helix</keyword>
<reference evidence="3 4" key="1">
    <citation type="submission" date="2021-01" db="EMBL/GenBank/DDBJ databases">
        <title>Paenibacillus sp.nov. isolated from the rhizosphere soil of tomato plant.</title>
        <authorList>
            <person name="Thin K.K."/>
            <person name="Zhang X."/>
            <person name="He S."/>
        </authorList>
    </citation>
    <scope>NUCLEOTIDE SEQUENCE [LARGE SCALE GENOMIC DNA]</scope>
    <source>
        <strain evidence="3 4">DXFW5</strain>
    </source>
</reference>